<feature type="domain" description="DUF306" evidence="2">
    <location>
        <begin position="37"/>
        <end position="138"/>
    </location>
</feature>
<evidence type="ECO:0000313" key="3">
    <source>
        <dbReference type="EMBL" id="GAC56041.1"/>
    </source>
</evidence>
<organism evidence="3 4">
    <name type="scientific">Gordonia hirsuta DSM 44140 = NBRC 16056</name>
    <dbReference type="NCBI Taxonomy" id="1121927"/>
    <lineage>
        <taxon>Bacteria</taxon>
        <taxon>Bacillati</taxon>
        <taxon>Actinomycetota</taxon>
        <taxon>Actinomycetes</taxon>
        <taxon>Mycobacteriales</taxon>
        <taxon>Gordoniaceae</taxon>
        <taxon>Gordonia</taxon>
    </lineage>
</organism>
<protein>
    <recommendedName>
        <fullName evidence="2">DUF306 domain-containing protein</fullName>
    </recommendedName>
</protein>
<dbReference type="Gene3D" id="2.40.128.270">
    <property type="match status" value="2"/>
</dbReference>
<name>L7L5M9_9ACTN</name>
<accession>L7L5M9</accession>
<dbReference type="InterPro" id="IPR038670">
    <property type="entry name" value="HslJ-like_sf"/>
</dbReference>
<dbReference type="EMBL" id="BANT01000002">
    <property type="protein sequence ID" value="GAC56041.1"/>
    <property type="molecule type" value="Genomic_DNA"/>
</dbReference>
<dbReference type="RefSeq" id="WP_005935429.1">
    <property type="nucleotide sequence ID" value="NZ_ATVK01000040.1"/>
</dbReference>
<keyword evidence="1" id="KW-0732">Signal</keyword>
<feature type="domain" description="DUF306" evidence="2">
    <location>
        <begin position="148"/>
        <end position="253"/>
    </location>
</feature>
<dbReference type="PANTHER" id="PTHR35535">
    <property type="entry name" value="HEAT SHOCK PROTEIN HSLJ"/>
    <property type="match status" value="1"/>
</dbReference>
<dbReference type="Proteomes" id="UP000053405">
    <property type="component" value="Unassembled WGS sequence"/>
</dbReference>
<feature type="chain" id="PRO_5038957680" description="DUF306 domain-containing protein" evidence="1">
    <location>
        <begin position="18"/>
        <end position="263"/>
    </location>
</feature>
<dbReference type="PROSITE" id="PS51257">
    <property type="entry name" value="PROKAR_LIPOPROTEIN"/>
    <property type="match status" value="1"/>
</dbReference>
<dbReference type="OrthoDB" id="507754at2"/>
<dbReference type="Pfam" id="PF03724">
    <property type="entry name" value="META"/>
    <property type="match status" value="2"/>
</dbReference>
<dbReference type="eggNOG" id="COG3187">
    <property type="taxonomic scope" value="Bacteria"/>
</dbReference>
<feature type="signal peptide" evidence="1">
    <location>
        <begin position="1"/>
        <end position="17"/>
    </location>
</feature>
<evidence type="ECO:0000256" key="1">
    <source>
        <dbReference type="SAM" id="SignalP"/>
    </source>
</evidence>
<proteinExistence type="predicted"/>
<evidence type="ECO:0000259" key="2">
    <source>
        <dbReference type="Pfam" id="PF03724"/>
    </source>
</evidence>
<dbReference type="InterPro" id="IPR053147">
    <property type="entry name" value="Hsp_HslJ-like"/>
</dbReference>
<keyword evidence="4" id="KW-1185">Reference proteome</keyword>
<gene>
    <name evidence="3" type="ORF">GOHSU_02_01880</name>
</gene>
<dbReference type="PANTHER" id="PTHR35535:SF2">
    <property type="entry name" value="DUF306 DOMAIN-CONTAINING PROTEIN"/>
    <property type="match status" value="1"/>
</dbReference>
<reference evidence="3 4" key="1">
    <citation type="submission" date="2012-12" db="EMBL/GenBank/DDBJ databases">
        <title>Whole genome shotgun sequence of Gordonia hirsuta NBRC 16056.</title>
        <authorList>
            <person name="Isaki-Nakamura S."/>
            <person name="Hosoyama A."/>
            <person name="Tsuchikane K."/>
            <person name="Katsumata H."/>
            <person name="Baba S."/>
            <person name="Yamazaki S."/>
            <person name="Fujita N."/>
        </authorList>
    </citation>
    <scope>NUCLEOTIDE SEQUENCE [LARGE SCALE GENOMIC DNA]</scope>
    <source>
        <strain evidence="3 4">NBRC 16056</strain>
    </source>
</reference>
<dbReference type="InterPro" id="IPR005184">
    <property type="entry name" value="DUF306_Meta_HslJ"/>
</dbReference>
<sequence length="263" mass="27514">MSTHRRFLGLGALAVLAATLTLTGCSSDESVADPGPAALTGKTYLSTSVTGEQIPGGGPLEVSFPQAGRIAATAGCNRHMGEVTFEGSTMTPGQLAATMLACPGPQEGADAWLSNLLSGPLTWSTTGDRLTLHRGGQTVELQRRPDTALVGTDWTVQSIVHAQGIESSRVIEDIRPRLTLSADGTVAGFAGCNDFHGDAVINGDKIEFRGISGTRKMCDEEITRVEKNVMDTLRGTVSYTIEGKALTLTNDADPTTGLRLTAP</sequence>
<evidence type="ECO:0000313" key="4">
    <source>
        <dbReference type="Proteomes" id="UP000053405"/>
    </source>
</evidence>
<dbReference type="STRING" id="1121927.GOHSU_02_01880"/>
<comment type="caution">
    <text evidence="3">The sequence shown here is derived from an EMBL/GenBank/DDBJ whole genome shotgun (WGS) entry which is preliminary data.</text>
</comment>
<dbReference type="AlphaFoldDB" id="L7L5M9"/>